<evidence type="ECO:0000313" key="5">
    <source>
        <dbReference type="Proteomes" id="UP000265427"/>
    </source>
</evidence>
<dbReference type="EMBL" id="QUTI01022028">
    <property type="protein sequence ID" value="RLO08237.1"/>
    <property type="molecule type" value="Genomic_DNA"/>
</dbReference>
<dbReference type="AlphaFoldDB" id="A0A397AHI2"/>
<evidence type="ECO:0008006" key="9">
    <source>
        <dbReference type="Google" id="ProtNLM"/>
    </source>
</evidence>
<comment type="caution">
    <text evidence="1">The sequence shown here is derived from an EMBL/GenBank/DDBJ whole genome shotgun (WGS) entry which is preliminary data.</text>
</comment>
<reference evidence="5 6" key="2">
    <citation type="submission" date="2018-08" db="EMBL/GenBank/DDBJ databases">
        <title>Aphanomyces genome sequencing and annotation.</title>
        <authorList>
            <person name="Minardi D."/>
            <person name="Oidtmann B."/>
            <person name="Van Der Giezen M."/>
            <person name="Studholme D.J."/>
        </authorList>
    </citation>
    <scope>NUCLEOTIDE SEQUENCE [LARGE SCALE GENOMIC DNA]</scope>
    <source>
        <strain evidence="3 8">FDL457</strain>
        <strain evidence="1 5">Kv</strain>
        <strain evidence="2 6">Yx</strain>
    </source>
</reference>
<protein>
    <recommendedName>
        <fullName evidence="9">EGF-like domain-containing protein</fullName>
    </recommendedName>
</protein>
<sequence length="169" mass="17504">MFSLSPQCNSSELSPLVVQSPQRVTYGQLLGPGQGFTVTSGQSTSATLCLSLSPNVHSWDALFDTVDVATYASGVFTPLNLLTFLPSPENQLCIAAAPNTTYFPIKRANISGLDTLVCSPSCSNDASICVYNTTAQATQCLCRCGSSGATCATLACPSNCSNAGVCNLV</sequence>
<dbReference type="Proteomes" id="UP000266239">
    <property type="component" value="Unassembled WGS sequence"/>
</dbReference>
<accession>A0A397AHI2</accession>
<evidence type="ECO:0000313" key="3">
    <source>
        <dbReference type="EMBL" id="RHZ37973.1"/>
    </source>
</evidence>
<dbReference type="Proteomes" id="UP000275652">
    <property type="component" value="Unassembled WGS sequence"/>
</dbReference>
<dbReference type="Proteomes" id="UP000286510">
    <property type="component" value="Unassembled WGS sequence"/>
</dbReference>
<evidence type="ECO:0000313" key="1">
    <source>
        <dbReference type="EMBL" id="RHY05685.1"/>
    </source>
</evidence>
<dbReference type="Proteomes" id="UP000265427">
    <property type="component" value="Unassembled WGS sequence"/>
</dbReference>
<evidence type="ECO:0000313" key="6">
    <source>
        <dbReference type="Proteomes" id="UP000266239"/>
    </source>
</evidence>
<evidence type="ECO:0000313" key="8">
    <source>
        <dbReference type="Proteomes" id="UP000286510"/>
    </source>
</evidence>
<reference evidence="4 7" key="1">
    <citation type="journal article" date="2018" name="J. Invertebr. Pathol.">
        <title>New genotyping method for the causative agent of crayfish plague (Aphanomyces astaci) based on whole genome data.</title>
        <authorList>
            <person name="Minardi D."/>
            <person name="Studholme D.J."/>
            <person name="van der Giezen M."/>
            <person name="Pretto T."/>
            <person name="Oidtmann B."/>
        </authorList>
    </citation>
    <scope>NUCLEOTIDE SEQUENCE [LARGE SCALE GENOMIC DNA]</scope>
    <source>
        <strain evidence="4 7">KB13</strain>
    </source>
</reference>
<evidence type="ECO:0000313" key="7">
    <source>
        <dbReference type="Proteomes" id="UP000275652"/>
    </source>
</evidence>
<dbReference type="EMBL" id="QUTF01009132">
    <property type="protein sequence ID" value="RHZ37973.1"/>
    <property type="molecule type" value="Genomic_DNA"/>
</dbReference>
<evidence type="ECO:0000313" key="4">
    <source>
        <dbReference type="EMBL" id="RLO08237.1"/>
    </source>
</evidence>
<organism evidence="1 5">
    <name type="scientific">Aphanomyces astaci</name>
    <name type="common">Crayfish plague agent</name>
    <dbReference type="NCBI Taxonomy" id="112090"/>
    <lineage>
        <taxon>Eukaryota</taxon>
        <taxon>Sar</taxon>
        <taxon>Stramenopiles</taxon>
        <taxon>Oomycota</taxon>
        <taxon>Saprolegniomycetes</taxon>
        <taxon>Saprolegniales</taxon>
        <taxon>Verrucalvaceae</taxon>
        <taxon>Aphanomyces</taxon>
    </lineage>
</organism>
<gene>
    <name evidence="2" type="ORF">DYB25_006271</name>
    <name evidence="3" type="ORF">DYB26_012747</name>
    <name evidence="4" type="ORF">DYB28_002735</name>
    <name evidence="1" type="ORF">DYB36_006346</name>
</gene>
<evidence type="ECO:0000313" key="2">
    <source>
        <dbReference type="EMBL" id="RHY23866.1"/>
    </source>
</evidence>
<name>A0A397AHI2_APHAT</name>
<dbReference type="EMBL" id="QUTA01003367">
    <property type="protein sequence ID" value="RHY23866.1"/>
    <property type="molecule type" value="Genomic_DNA"/>
</dbReference>
<dbReference type="EMBL" id="QUSZ01006456">
    <property type="protein sequence ID" value="RHY05685.1"/>
    <property type="molecule type" value="Genomic_DNA"/>
</dbReference>
<proteinExistence type="predicted"/>